<name>A0A8J3BNC8_9ACTN</name>
<keyword evidence="5" id="KW-1185">Reference proteome</keyword>
<evidence type="ECO:0000256" key="2">
    <source>
        <dbReference type="RuleBase" id="RU003749"/>
    </source>
</evidence>
<proteinExistence type="inferred from homology"/>
<feature type="domain" description="STAS" evidence="3">
    <location>
        <begin position="20"/>
        <end position="106"/>
    </location>
</feature>
<dbReference type="PROSITE" id="PS50801">
    <property type="entry name" value="STAS"/>
    <property type="match status" value="1"/>
</dbReference>
<dbReference type="GO" id="GO:0043856">
    <property type="term" value="F:anti-sigma factor antagonist activity"/>
    <property type="evidence" value="ECO:0007669"/>
    <property type="project" value="InterPro"/>
</dbReference>
<evidence type="ECO:0000313" key="5">
    <source>
        <dbReference type="Proteomes" id="UP000662200"/>
    </source>
</evidence>
<evidence type="ECO:0000259" key="3">
    <source>
        <dbReference type="PROSITE" id="PS50801"/>
    </source>
</evidence>
<dbReference type="InterPro" id="IPR003658">
    <property type="entry name" value="Anti-sigma_ant"/>
</dbReference>
<dbReference type="CDD" id="cd07043">
    <property type="entry name" value="STAS_anti-anti-sigma_factors"/>
    <property type="match status" value="1"/>
</dbReference>
<protein>
    <recommendedName>
        <fullName evidence="2">Anti-sigma factor antagonist</fullName>
    </recommendedName>
</protein>
<dbReference type="EMBL" id="BMQC01000003">
    <property type="protein sequence ID" value="GGK21682.1"/>
    <property type="molecule type" value="Genomic_DNA"/>
</dbReference>
<dbReference type="Proteomes" id="UP000662200">
    <property type="component" value="Unassembled WGS sequence"/>
</dbReference>
<dbReference type="InterPro" id="IPR058548">
    <property type="entry name" value="MlaB-like_STAS"/>
</dbReference>
<comment type="caution">
    <text evidence="4">The sequence shown here is derived from an EMBL/GenBank/DDBJ whole genome shotgun (WGS) entry which is preliminary data.</text>
</comment>
<dbReference type="NCBIfam" id="TIGR00377">
    <property type="entry name" value="ant_ant_sig"/>
    <property type="match status" value="1"/>
</dbReference>
<organism evidence="4 5">
    <name type="scientific">Pilimelia terevasa</name>
    <dbReference type="NCBI Taxonomy" id="53372"/>
    <lineage>
        <taxon>Bacteria</taxon>
        <taxon>Bacillati</taxon>
        <taxon>Actinomycetota</taxon>
        <taxon>Actinomycetes</taxon>
        <taxon>Micromonosporales</taxon>
        <taxon>Micromonosporaceae</taxon>
        <taxon>Pilimelia</taxon>
    </lineage>
</organism>
<dbReference type="SUPFAM" id="SSF52091">
    <property type="entry name" value="SpoIIaa-like"/>
    <property type="match status" value="1"/>
</dbReference>
<comment type="similarity">
    <text evidence="1 2">Belongs to the anti-sigma-factor antagonist family.</text>
</comment>
<reference evidence="4" key="2">
    <citation type="submission" date="2020-09" db="EMBL/GenBank/DDBJ databases">
        <authorList>
            <person name="Sun Q."/>
            <person name="Ohkuma M."/>
        </authorList>
    </citation>
    <scope>NUCLEOTIDE SEQUENCE</scope>
    <source>
        <strain evidence="4">JCM 3091</strain>
    </source>
</reference>
<dbReference type="PANTHER" id="PTHR33495">
    <property type="entry name" value="ANTI-SIGMA FACTOR ANTAGONIST TM_1081-RELATED-RELATED"/>
    <property type="match status" value="1"/>
</dbReference>
<gene>
    <name evidence="4" type="ORF">GCM10010124_12710</name>
</gene>
<accession>A0A8J3BNC8</accession>
<dbReference type="Gene3D" id="3.30.750.24">
    <property type="entry name" value="STAS domain"/>
    <property type="match status" value="1"/>
</dbReference>
<evidence type="ECO:0000313" key="4">
    <source>
        <dbReference type="EMBL" id="GGK21682.1"/>
    </source>
</evidence>
<dbReference type="AlphaFoldDB" id="A0A8J3BNC8"/>
<dbReference type="PANTHER" id="PTHR33495:SF2">
    <property type="entry name" value="ANTI-SIGMA FACTOR ANTAGONIST TM_1081-RELATED"/>
    <property type="match status" value="1"/>
</dbReference>
<dbReference type="Pfam" id="PF13466">
    <property type="entry name" value="STAS_2"/>
    <property type="match status" value="1"/>
</dbReference>
<dbReference type="InterPro" id="IPR002645">
    <property type="entry name" value="STAS_dom"/>
</dbReference>
<dbReference type="InterPro" id="IPR036513">
    <property type="entry name" value="STAS_dom_sf"/>
</dbReference>
<evidence type="ECO:0000256" key="1">
    <source>
        <dbReference type="ARBA" id="ARBA00009013"/>
    </source>
</evidence>
<reference evidence="4" key="1">
    <citation type="journal article" date="2014" name="Int. J. Syst. Evol. Microbiol.">
        <title>Complete genome sequence of Corynebacterium casei LMG S-19264T (=DSM 44701T), isolated from a smear-ripened cheese.</title>
        <authorList>
            <consortium name="US DOE Joint Genome Institute (JGI-PGF)"/>
            <person name="Walter F."/>
            <person name="Albersmeier A."/>
            <person name="Kalinowski J."/>
            <person name="Ruckert C."/>
        </authorList>
    </citation>
    <scope>NUCLEOTIDE SEQUENCE</scope>
    <source>
        <strain evidence="4">JCM 3091</strain>
    </source>
</reference>
<dbReference type="RefSeq" id="WP_189113241.1">
    <property type="nucleotide sequence ID" value="NZ_BMQC01000003.1"/>
</dbReference>
<sequence length="106" mass="11108">MNGSRLRIDVRRDASGAPELTVAGEIDMLSTGELSDAVRAALADAPHRVVLDLGGVTFCDSLGLGTLMLLNREAAAARSVLVLTNVGDSLLRTLDITGLRALLTIH</sequence>